<reference evidence="6" key="1">
    <citation type="journal article" date="2019" name="Int. J. Syst. Evol. Microbiol.">
        <title>The Global Catalogue of Microorganisms (GCM) 10K type strain sequencing project: providing services to taxonomists for standard genome sequencing and annotation.</title>
        <authorList>
            <consortium name="The Broad Institute Genomics Platform"/>
            <consortium name="The Broad Institute Genome Sequencing Center for Infectious Disease"/>
            <person name="Wu L."/>
            <person name="Ma J."/>
        </authorList>
    </citation>
    <scope>NUCLEOTIDE SEQUENCE [LARGE SCALE GENOMIC DNA]</scope>
    <source>
        <strain evidence="6">JCM 16545</strain>
    </source>
</reference>
<evidence type="ECO:0000256" key="1">
    <source>
        <dbReference type="ARBA" id="ARBA00022448"/>
    </source>
</evidence>
<keyword evidence="1" id="KW-0813">Transport</keyword>
<dbReference type="Gene3D" id="1.10.490.10">
    <property type="entry name" value="Globins"/>
    <property type="match status" value="1"/>
</dbReference>
<dbReference type="InterPro" id="IPR009050">
    <property type="entry name" value="Globin-like_sf"/>
</dbReference>
<keyword evidence="2" id="KW-0349">Heme</keyword>
<keyword evidence="6" id="KW-1185">Reference proteome</keyword>
<sequence>MFKDIENEADIKLLVDTFYSNVNNDELLAPVFNEFAQVNWERHLPVMYTFWSSVLFGSTAYKGQPFPKHLRLPIEQTHFNRWVSLFTSTVDKLFKGPKAEDTKFRASSIARIFQMKLGLFSIVTDQQ</sequence>
<protein>
    <submittedName>
        <fullName evidence="5">Group III truncated hemoglobin</fullName>
    </submittedName>
</protein>
<dbReference type="Proteomes" id="UP001597369">
    <property type="component" value="Unassembled WGS sequence"/>
</dbReference>
<dbReference type="RefSeq" id="WP_229960314.1">
    <property type="nucleotide sequence ID" value="NZ_JAJJWI010000007.1"/>
</dbReference>
<keyword evidence="4" id="KW-0408">Iron</keyword>
<gene>
    <name evidence="5" type="ORF">ACFSKU_06415</name>
</gene>
<dbReference type="Pfam" id="PF01152">
    <property type="entry name" value="Bac_globin"/>
    <property type="match status" value="1"/>
</dbReference>
<dbReference type="CDD" id="cd08916">
    <property type="entry name" value="TrHb3_P"/>
    <property type="match status" value="1"/>
</dbReference>
<accession>A0ABW4WUU2</accession>
<organism evidence="5 6">
    <name type="scientific">Pontibacter silvestris</name>
    <dbReference type="NCBI Taxonomy" id="2305183"/>
    <lineage>
        <taxon>Bacteria</taxon>
        <taxon>Pseudomonadati</taxon>
        <taxon>Bacteroidota</taxon>
        <taxon>Cytophagia</taxon>
        <taxon>Cytophagales</taxon>
        <taxon>Hymenobacteraceae</taxon>
        <taxon>Pontibacter</taxon>
    </lineage>
</organism>
<evidence type="ECO:0000313" key="5">
    <source>
        <dbReference type="EMBL" id="MFD2066513.1"/>
    </source>
</evidence>
<proteinExistence type="predicted"/>
<dbReference type="SUPFAM" id="SSF46458">
    <property type="entry name" value="Globin-like"/>
    <property type="match status" value="1"/>
</dbReference>
<evidence type="ECO:0000313" key="6">
    <source>
        <dbReference type="Proteomes" id="UP001597369"/>
    </source>
</evidence>
<keyword evidence="3" id="KW-0479">Metal-binding</keyword>
<dbReference type="EMBL" id="JBHUHV010000019">
    <property type="protein sequence ID" value="MFD2066513.1"/>
    <property type="molecule type" value="Genomic_DNA"/>
</dbReference>
<evidence type="ECO:0000256" key="4">
    <source>
        <dbReference type="ARBA" id="ARBA00023004"/>
    </source>
</evidence>
<dbReference type="InterPro" id="IPR001486">
    <property type="entry name" value="Hemoglobin_trunc"/>
</dbReference>
<name>A0ABW4WUU2_9BACT</name>
<evidence type="ECO:0000256" key="2">
    <source>
        <dbReference type="ARBA" id="ARBA00022617"/>
    </source>
</evidence>
<dbReference type="InterPro" id="IPR012292">
    <property type="entry name" value="Globin/Proto"/>
</dbReference>
<evidence type="ECO:0000256" key="3">
    <source>
        <dbReference type="ARBA" id="ARBA00022723"/>
    </source>
</evidence>
<comment type="caution">
    <text evidence="5">The sequence shown here is derived from an EMBL/GenBank/DDBJ whole genome shotgun (WGS) entry which is preliminary data.</text>
</comment>